<dbReference type="InterPro" id="IPR002093">
    <property type="entry name" value="BRCA2_repeat"/>
</dbReference>
<evidence type="ECO:0000313" key="4">
    <source>
        <dbReference type="EMBL" id="OBB81470.1"/>
    </source>
</evidence>
<dbReference type="OrthoDB" id="9768793at2"/>
<feature type="domain" description="NADP-dependent oxidoreductase" evidence="3">
    <location>
        <begin position="15"/>
        <end position="317"/>
    </location>
</feature>
<dbReference type="EMBL" id="LZSX01000077">
    <property type="protein sequence ID" value="OBB81470.1"/>
    <property type="molecule type" value="Genomic_DNA"/>
</dbReference>
<feature type="region of interest" description="Disordered" evidence="2">
    <location>
        <begin position="316"/>
        <end position="347"/>
    </location>
</feature>
<evidence type="ECO:0000256" key="2">
    <source>
        <dbReference type="SAM" id="MobiDB-lite"/>
    </source>
</evidence>
<dbReference type="GO" id="GO:0005829">
    <property type="term" value="C:cytosol"/>
    <property type="evidence" value="ECO:0007669"/>
    <property type="project" value="UniProtKB-ARBA"/>
</dbReference>
<dbReference type="SUPFAM" id="SSF51430">
    <property type="entry name" value="NAD(P)-linked oxidoreductase"/>
    <property type="match status" value="1"/>
</dbReference>
<dbReference type="FunFam" id="3.20.20.100:FF:000004">
    <property type="entry name" value="Oxidoreductase, aldo/keto reductase"/>
    <property type="match status" value="1"/>
</dbReference>
<keyword evidence="1" id="KW-0560">Oxidoreductase</keyword>
<accession>A0A1A0VDX8</accession>
<reference evidence="4 5" key="1">
    <citation type="submission" date="2016-06" db="EMBL/GenBank/DDBJ databases">
        <authorList>
            <person name="Kjaerup R.B."/>
            <person name="Dalgaard T.S."/>
            <person name="Juul-Madsen H.R."/>
        </authorList>
    </citation>
    <scope>NUCLEOTIDE SEQUENCE [LARGE SCALE GENOMIC DNA]</scope>
    <source>
        <strain evidence="4 5">852002-51834_SCH5396731</strain>
    </source>
</reference>
<dbReference type="PROSITE" id="PS50138">
    <property type="entry name" value="BRCA2_REPEAT"/>
    <property type="match status" value="1"/>
</dbReference>
<dbReference type="AlphaFoldDB" id="A0A1A0VDX8"/>
<protein>
    <submittedName>
        <fullName evidence="4">Alcohol dehydrogenase</fullName>
    </submittedName>
</protein>
<dbReference type="GO" id="GO:0016491">
    <property type="term" value="F:oxidoreductase activity"/>
    <property type="evidence" value="ECO:0007669"/>
    <property type="project" value="UniProtKB-KW"/>
</dbReference>
<evidence type="ECO:0000259" key="3">
    <source>
        <dbReference type="Pfam" id="PF00248"/>
    </source>
</evidence>
<evidence type="ECO:0000313" key="5">
    <source>
        <dbReference type="Proteomes" id="UP000091914"/>
    </source>
</evidence>
<dbReference type="Pfam" id="PF00248">
    <property type="entry name" value="Aldo_ket_red"/>
    <property type="match status" value="1"/>
</dbReference>
<dbReference type="InterPro" id="IPR050523">
    <property type="entry name" value="AKR_Detox_Biosynth"/>
</dbReference>
<sequence length="347" mass="38139">MRYIKLGTTGLDVSPIAIGAMTYGQPDRGYPVWSLNEETSRPLIKHAVETGINFFDTANGYSLGSSEEILGRALKDFADRDDVVLCTKVCSPMRPGPNGHGLSRKAIMAEIDHSLRRLGTDYVDIYMIHRLDVHTPIEETLEALHDVVKAGKARYLGASSMRAFEFAKALHLQRQYGWATFITMQDQYNLLAREEEREMLPLCADEGVSTMVWSPLARGRLARPSEKTATTRSQSDPGLSLFYSDQTAEADRAIIDAVGDIATSHGVSRASIALAWLQHNPVVAAPIVGANTTTHIDDAIASLDITLTGDELDRLQQPYTPRHDNQGLPVDAPELQRVRDLTPNSAA</sequence>
<dbReference type="PANTHER" id="PTHR43364:SF4">
    <property type="entry name" value="NAD(P)-LINKED OXIDOREDUCTASE SUPERFAMILY PROTEIN"/>
    <property type="match status" value="1"/>
</dbReference>
<dbReference type="RefSeq" id="WP_064883256.1">
    <property type="nucleotide sequence ID" value="NZ_LZSX01000077.1"/>
</dbReference>
<dbReference type="InterPro" id="IPR023210">
    <property type="entry name" value="NADP_OxRdtase_dom"/>
</dbReference>
<dbReference type="CDD" id="cd19079">
    <property type="entry name" value="AKR_EcYajO-like"/>
    <property type="match status" value="1"/>
</dbReference>
<dbReference type="InterPro" id="IPR036812">
    <property type="entry name" value="NAD(P)_OxRdtase_dom_sf"/>
</dbReference>
<dbReference type="Proteomes" id="UP000091914">
    <property type="component" value="Unassembled WGS sequence"/>
</dbReference>
<gene>
    <name evidence="4" type="ORF">A5760_16425</name>
</gene>
<dbReference type="PANTHER" id="PTHR43364">
    <property type="entry name" value="NADH-SPECIFIC METHYLGLYOXAL REDUCTASE-RELATED"/>
    <property type="match status" value="1"/>
</dbReference>
<organism evidence="4 5">
    <name type="scientific">Mycobacterium colombiense</name>
    <dbReference type="NCBI Taxonomy" id="339268"/>
    <lineage>
        <taxon>Bacteria</taxon>
        <taxon>Bacillati</taxon>
        <taxon>Actinomycetota</taxon>
        <taxon>Actinomycetes</taxon>
        <taxon>Mycobacteriales</taxon>
        <taxon>Mycobacteriaceae</taxon>
        <taxon>Mycobacterium</taxon>
        <taxon>Mycobacterium avium complex (MAC)</taxon>
    </lineage>
</organism>
<proteinExistence type="predicted"/>
<evidence type="ECO:0000256" key="1">
    <source>
        <dbReference type="ARBA" id="ARBA00023002"/>
    </source>
</evidence>
<comment type="caution">
    <text evidence="4">The sequence shown here is derived from an EMBL/GenBank/DDBJ whole genome shotgun (WGS) entry which is preliminary data.</text>
</comment>
<dbReference type="Gene3D" id="3.20.20.100">
    <property type="entry name" value="NADP-dependent oxidoreductase domain"/>
    <property type="match status" value="1"/>
</dbReference>
<name>A0A1A0VDX8_9MYCO</name>